<gene>
    <name evidence="3" type="ORF">GLAREA_04353</name>
</gene>
<reference evidence="3 4" key="1">
    <citation type="journal article" date="2013" name="BMC Genomics">
        <title>Genomics-driven discovery of the pneumocandin biosynthetic gene cluster in the fungus Glarea lozoyensis.</title>
        <authorList>
            <person name="Chen L."/>
            <person name="Yue Q."/>
            <person name="Zhang X."/>
            <person name="Xiang M."/>
            <person name="Wang C."/>
            <person name="Li S."/>
            <person name="Che Y."/>
            <person name="Ortiz-Lopez F.J."/>
            <person name="Bills G.F."/>
            <person name="Liu X."/>
            <person name="An Z."/>
        </authorList>
    </citation>
    <scope>NUCLEOTIDE SEQUENCE [LARGE SCALE GENOMIC DNA]</scope>
    <source>
        <strain evidence="4">ATCC 20868 / MF5171</strain>
    </source>
</reference>
<keyword evidence="4" id="KW-1185">Reference proteome</keyword>
<dbReference type="Proteomes" id="UP000016922">
    <property type="component" value="Unassembled WGS sequence"/>
</dbReference>
<dbReference type="Gene3D" id="1.10.510.10">
    <property type="entry name" value="Transferase(Phosphotransferase) domain 1"/>
    <property type="match status" value="1"/>
</dbReference>
<keyword evidence="3" id="KW-0418">Kinase</keyword>
<feature type="region of interest" description="Disordered" evidence="1">
    <location>
        <begin position="676"/>
        <end position="702"/>
    </location>
</feature>
<organism evidence="3 4">
    <name type="scientific">Glarea lozoyensis (strain ATCC 20868 / MF5171)</name>
    <dbReference type="NCBI Taxonomy" id="1116229"/>
    <lineage>
        <taxon>Eukaryota</taxon>
        <taxon>Fungi</taxon>
        <taxon>Dikarya</taxon>
        <taxon>Ascomycota</taxon>
        <taxon>Pezizomycotina</taxon>
        <taxon>Leotiomycetes</taxon>
        <taxon>Helotiales</taxon>
        <taxon>Helotiaceae</taxon>
        <taxon>Glarea</taxon>
    </lineage>
</organism>
<dbReference type="STRING" id="1116229.S3CM24"/>
<proteinExistence type="predicted"/>
<dbReference type="AlphaFoldDB" id="S3CM24"/>
<dbReference type="OMA" id="NPHVAVK"/>
<dbReference type="KEGG" id="glz:GLAREA_04353"/>
<feature type="compositionally biased region" description="Polar residues" evidence="1">
    <location>
        <begin position="1"/>
        <end position="14"/>
    </location>
</feature>
<dbReference type="PANTHER" id="PTHR24359:SF1">
    <property type="entry name" value="INHIBITOR OF NUCLEAR FACTOR KAPPA-B KINASE EPSILON SUBUNIT HOMOLOG 1-RELATED"/>
    <property type="match status" value="1"/>
</dbReference>
<dbReference type="SMART" id="SM00220">
    <property type="entry name" value="S_TKc"/>
    <property type="match status" value="1"/>
</dbReference>
<dbReference type="RefSeq" id="XP_008084921.1">
    <property type="nucleotide sequence ID" value="XM_008086730.1"/>
</dbReference>
<dbReference type="SUPFAM" id="SSF56112">
    <property type="entry name" value="Protein kinase-like (PK-like)"/>
    <property type="match status" value="1"/>
</dbReference>
<protein>
    <submittedName>
        <fullName evidence="3">Protein kinase-like (PK-like)</fullName>
    </submittedName>
</protein>
<evidence type="ECO:0000313" key="3">
    <source>
        <dbReference type="EMBL" id="EPE27562.1"/>
    </source>
</evidence>
<dbReference type="GO" id="GO:0004674">
    <property type="term" value="F:protein serine/threonine kinase activity"/>
    <property type="evidence" value="ECO:0007669"/>
    <property type="project" value="TreeGrafter"/>
</dbReference>
<dbReference type="InterPro" id="IPR008271">
    <property type="entry name" value="Ser/Thr_kinase_AS"/>
</dbReference>
<feature type="region of interest" description="Disordered" evidence="1">
    <location>
        <begin position="1"/>
        <end position="32"/>
    </location>
</feature>
<feature type="domain" description="Protein kinase" evidence="2">
    <location>
        <begin position="290"/>
        <end position="589"/>
    </location>
</feature>
<dbReference type="CDD" id="cd00180">
    <property type="entry name" value="PKc"/>
    <property type="match status" value="1"/>
</dbReference>
<feature type="region of interest" description="Disordered" evidence="1">
    <location>
        <begin position="53"/>
        <end position="74"/>
    </location>
</feature>
<sequence>MSPRQILTTLSPWPSSKSEVCSSAESSPLDDKHFASVPSWPIIVPSRRASTGSSLIQDKFRERRSAKRPPRRSSFPASFDKLISYIAPSWAHQAVTMSATKVLRRELMKIRTNVQIDGTPKPWISRLDIRSLIIEDTVEKVLCETKGVDCSPTHIKELKNFTLQKAIKLFSLLVLLSRVQMLELFYQKGFGDDMFPISKLNSDTIDDSLTDWTIESTQGVKKRIVYEGSEISEVDIDTLCMWQWQVYVPLFKQTDAPNEFDPRCHMPYLKEEEGEKKNITNFSIVRHFVMHRSHLSSFANTDQIGEAADDDGNPHVAVKELTAAQYLNPKDFLDLAKNESAILTRFGTQSHPHLVRVIAYYIQGQRHFFVFPWAKEGNLRDFWRKTQNMSFNLKPNEWKSFLRWFFEQLVGLSDAIKTLHHPKKNPDESCRHGDLKPENILCFSKATKELDTLPSQVSLVIADAGLARVHEKATEFRLEKTKTSGGTTMYSPPESETNVEQARTRRYDIWSLGCLYLEYVIWILYGNEDLEKFRNAIGRDKPYYENGPVVQVKDVVRAAFKTIKNDPRCLPANETALGRLVDLIENRFLVVKVLVNRSDSFSQSTGPTIVNEPSDIANSPTVFVTRPTFRPASDDGSEPQRADANEMYDEIKKILDAAQNDTLNWMNWDGLETPAGLELPEAPRTKANPTGSKLHIDPTKGVRHNLPLRVVPSAR</sequence>
<dbReference type="Pfam" id="PF00069">
    <property type="entry name" value="Pkinase"/>
    <property type="match status" value="1"/>
</dbReference>
<dbReference type="OrthoDB" id="4062651at2759"/>
<dbReference type="InterPro" id="IPR000719">
    <property type="entry name" value="Prot_kinase_dom"/>
</dbReference>
<dbReference type="InterPro" id="IPR011009">
    <property type="entry name" value="Kinase-like_dom_sf"/>
</dbReference>
<dbReference type="EMBL" id="KE145369">
    <property type="protein sequence ID" value="EPE27562.1"/>
    <property type="molecule type" value="Genomic_DNA"/>
</dbReference>
<keyword evidence="3" id="KW-0808">Transferase</keyword>
<evidence type="ECO:0000259" key="2">
    <source>
        <dbReference type="PROSITE" id="PS50011"/>
    </source>
</evidence>
<evidence type="ECO:0000313" key="4">
    <source>
        <dbReference type="Proteomes" id="UP000016922"/>
    </source>
</evidence>
<accession>S3CM24</accession>
<dbReference type="eggNOG" id="KOG0615">
    <property type="taxonomic scope" value="Eukaryota"/>
</dbReference>
<dbReference type="HOGENOM" id="CLU_017513_4_1_1"/>
<name>S3CM24_GLAL2</name>
<evidence type="ECO:0000256" key="1">
    <source>
        <dbReference type="SAM" id="MobiDB-lite"/>
    </source>
</evidence>
<dbReference type="PROSITE" id="PS00108">
    <property type="entry name" value="PROTEIN_KINASE_ST"/>
    <property type="match status" value="1"/>
</dbReference>
<dbReference type="PANTHER" id="PTHR24359">
    <property type="entry name" value="SERINE/THREONINE-PROTEIN KINASE SBK1"/>
    <property type="match status" value="1"/>
</dbReference>
<dbReference type="PROSITE" id="PS50011">
    <property type="entry name" value="PROTEIN_KINASE_DOM"/>
    <property type="match status" value="1"/>
</dbReference>
<dbReference type="GO" id="GO:0005524">
    <property type="term" value="F:ATP binding"/>
    <property type="evidence" value="ECO:0007669"/>
    <property type="project" value="InterPro"/>
</dbReference>
<dbReference type="GeneID" id="19463408"/>
<feature type="compositionally biased region" description="Low complexity" evidence="1">
    <location>
        <begin position="15"/>
        <end position="27"/>
    </location>
</feature>